<reference evidence="1" key="1">
    <citation type="submission" date="2021-01" db="EMBL/GenBank/DDBJ databases">
        <title>Adiantum capillus-veneris genome.</title>
        <authorList>
            <person name="Fang Y."/>
            <person name="Liao Q."/>
        </authorList>
    </citation>
    <scope>NUCLEOTIDE SEQUENCE</scope>
    <source>
        <strain evidence="1">H3</strain>
        <tissue evidence="1">Leaf</tissue>
    </source>
</reference>
<gene>
    <name evidence="1" type="ORF">GOP47_0023121</name>
</gene>
<dbReference type="Proteomes" id="UP000886520">
    <property type="component" value="Chromosome 22"/>
</dbReference>
<keyword evidence="2" id="KW-1185">Reference proteome</keyword>
<proteinExistence type="predicted"/>
<protein>
    <submittedName>
        <fullName evidence="1">Uncharacterized protein</fullName>
    </submittedName>
</protein>
<dbReference type="EMBL" id="JABFUD020000022">
    <property type="protein sequence ID" value="KAI5062582.1"/>
    <property type="molecule type" value="Genomic_DNA"/>
</dbReference>
<name>A0A9D4U752_ADICA</name>
<evidence type="ECO:0000313" key="2">
    <source>
        <dbReference type="Proteomes" id="UP000886520"/>
    </source>
</evidence>
<organism evidence="1 2">
    <name type="scientific">Adiantum capillus-veneris</name>
    <name type="common">Maidenhair fern</name>
    <dbReference type="NCBI Taxonomy" id="13818"/>
    <lineage>
        <taxon>Eukaryota</taxon>
        <taxon>Viridiplantae</taxon>
        <taxon>Streptophyta</taxon>
        <taxon>Embryophyta</taxon>
        <taxon>Tracheophyta</taxon>
        <taxon>Polypodiopsida</taxon>
        <taxon>Polypodiidae</taxon>
        <taxon>Polypodiales</taxon>
        <taxon>Pteridineae</taxon>
        <taxon>Pteridaceae</taxon>
        <taxon>Vittarioideae</taxon>
        <taxon>Adiantum</taxon>
    </lineage>
</organism>
<accession>A0A9D4U752</accession>
<sequence length="100" mass="10923">MAVVASSPGLYVCDRERGRETVRTNCICGRDVCRLPIASAVQRRVGALEIGTKYACMCNSVWLGVRVNPWAIERQAWSVLGLFPLSISGAPTEELLIASR</sequence>
<evidence type="ECO:0000313" key="1">
    <source>
        <dbReference type="EMBL" id="KAI5062582.1"/>
    </source>
</evidence>
<comment type="caution">
    <text evidence="1">The sequence shown here is derived from an EMBL/GenBank/DDBJ whole genome shotgun (WGS) entry which is preliminary data.</text>
</comment>
<dbReference type="AlphaFoldDB" id="A0A9D4U752"/>